<feature type="domain" description="Formylmethanofuran dehydrogenase subunit E" evidence="1">
    <location>
        <begin position="123"/>
        <end position="260"/>
    </location>
</feature>
<dbReference type="SUPFAM" id="SSF143555">
    <property type="entry name" value="FwdE-like"/>
    <property type="match status" value="1"/>
</dbReference>
<protein>
    <submittedName>
        <fullName evidence="2">Formylmethanofuran dehydrogenase subunit E</fullName>
    </submittedName>
</protein>
<dbReference type="Gene3D" id="3.30.1330.130">
    <property type="match status" value="1"/>
</dbReference>
<dbReference type="Proteomes" id="UP000199584">
    <property type="component" value="Unassembled WGS sequence"/>
</dbReference>
<name>A0A1I6D794_9FIRM</name>
<dbReference type="PANTHER" id="PTHR39418:SF1">
    <property type="entry name" value="DEHYDROGENASE"/>
    <property type="match status" value="1"/>
</dbReference>
<accession>A0A1I6D794</accession>
<dbReference type="InterPro" id="IPR003814">
    <property type="entry name" value="FmdEsu_dom"/>
</dbReference>
<dbReference type="InterPro" id="IPR053194">
    <property type="entry name" value="tRNA_methyltr_O"/>
</dbReference>
<dbReference type="AlphaFoldDB" id="A0A1I6D794"/>
<evidence type="ECO:0000313" key="3">
    <source>
        <dbReference type="Proteomes" id="UP000199584"/>
    </source>
</evidence>
<evidence type="ECO:0000313" key="2">
    <source>
        <dbReference type="EMBL" id="SFR01344.1"/>
    </source>
</evidence>
<dbReference type="STRING" id="39060.SAMN05660706_106120"/>
<dbReference type="EMBL" id="FOYM01000006">
    <property type="protein sequence ID" value="SFR01344.1"/>
    <property type="molecule type" value="Genomic_DNA"/>
</dbReference>
<sequence>MNKAEIMRKIEQEEIVIIQEEVKVDFDNRQQSPIGFQWHNQHYEVLEVLTMSKDLWENLNYLVLTNKGVFNLILVKDYKQLTISKSKWVLNYKVLEDVKGENQQLGGNFMLTTVEFKDVVSYHGHFCPELAIGCRVGLIARRELGINKQNCGGFWGISENMSSAIDAVQYLTGCTIGNKNFIAYDHGKHVYYFMKISREQRHQEALRIALTSPVINIQFEPDIEEKIVSGRASRQEINKYRDKINVSVQKVLSLPEDSLFRKTITVLECPAEPFTEKYVNCALCKEIVALNKTESTELGPICFLCAYPEKRVNVVIQ</sequence>
<dbReference type="RefSeq" id="WP_165608192.1">
    <property type="nucleotide sequence ID" value="NZ_FOYM01000006.1"/>
</dbReference>
<reference evidence="3" key="1">
    <citation type="submission" date="2016-10" db="EMBL/GenBank/DDBJ databases">
        <authorList>
            <person name="Varghese N."/>
            <person name="Submissions S."/>
        </authorList>
    </citation>
    <scope>NUCLEOTIDE SEQUENCE [LARGE SCALE GENOMIC DNA]</scope>
    <source>
        <strain evidence="3">DSM 3669</strain>
    </source>
</reference>
<proteinExistence type="predicted"/>
<keyword evidence="3" id="KW-1185">Reference proteome</keyword>
<organism evidence="2 3">
    <name type="scientific">Desulfoscipio geothermicus DSM 3669</name>
    <dbReference type="NCBI Taxonomy" id="1121426"/>
    <lineage>
        <taxon>Bacteria</taxon>
        <taxon>Bacillati</taxon>
        <taxon>Bacillota</taxon>
        <taxon>Clostridia</taxon>
        <taxon>Eubacteriales</taxon>
        <taxon>Desulfallaceae</taxon>
        <taxon>Desulfoscipio</taxon>
    </lineage>
</organism>
<evidence type="ECO:0000259" key="1">
    <source>
        <dbReference type="Pfam" id="PF02663"/>
    </source>
</evidence>
<dbReference type="Pfam" id="PF02663">
    <property type="entry name" value="FmdE"/>
    <property type="match status" value="1"/>
</dbReference>
<gene>
    <name evidence="2" type="ORF">SAMN05660706_106120</name>
</gene>
<dbReference type="PANTHER" id="PTHR39418">
    <property type="entry name" value="DEHYDROGENASE-RELATED"/>
    <property type="match status" value="1"/>
</dbReference>